<dbReference type="InterPro" id="IPR032075">
    <property type="entry name" value="PI-PLC-C1"/>
</dbReference>
<reference evidence="2" key="1">
    <citation type="journal article" date="2019" name="Int. J. Syst. Evol. Microbiol.">
        <title>The Global Catalogue of Microorganisms (GCM) 10K type strain sequencing project: providing services to taxonomists for standard genome sequencing and annotation.</title>
        <authorList>
            <consortium name="The Broad Institute Genomics Platform"/>
            <consortium name="The Broad Institute Genome Sequencing Center for Infectious Disease"/>
            <person name="Wu L."/>
            <person name="Ma J."/>
        </authorList>
    </citation>
    <scope>NUCLEOTIDE SEQUENCE [LARGE SCALE GENOMIC DNA]</scope>
    <source>
        <strain evidence="2">CGMCC 1.15407</strain>
    </source>
</reference>
<accession>A0ABQ1USS4</accession>
<dbReference type="Pfam" id="PF16670">
    <property type="entry name" value="PI-PLC-C1"/>
    <property type="match status" value="1"/>
</dbReference>
<dbReference type="InterPro" id="IPR017946">
    <property type="entry name" value="PLC-like_Pdiesterase_TIM-brl"/>
</dbReference>
<keyword evidence="2" id="KW-1185">Reference proteome</keyword>
<sequence>MHFRFYFKINRMIMKSVKLLIVAIITALIPACNPSKEHKTEKALRLNDIQVIGSHNSYKIAIEPEVMTMIAEMDSNAAISLEYDHLPLNEQLELGLRNLELDVFHDPVGGRYSEPKALAQLDSAGTSHLPFDEAGKLDQAGLKLFHVQDIDFRSHHLLFKDALNELSNWSYAHSEHSPIIILINAKDGNSPQMTPALPFTAAALDSIDKEIRSVFPKEKLITPDMVRGEYASLEEAVLAEGWPLLEEVKGRFLFVLDEKEEKNNRYRSVHPNLEDAVLFINVKEGNPNAGFRIINDPVANHDYIQDLVSKGYMVRTRADAGTKEARNNDYSRFEKAKSSGAQVISTDYYIPSGLFESDYKVVFEDNAYERKMP</sequence>
<dbReference type="EMBL" id="BMIU01000005">
    <property type="protein sequence ID" value="GGF25690.1"/>
    <property type="molecule type" value="Genomic_DNA"/>
</dbReference>
<evidence type="ECO:0000313" key="1">
    <source>
        <dbReference type="EMBL" id="GGF25690.1"/>
    </source>
</evidence>
<organism evidence="1 2">
    <name type="scientific">Echinicola rosea</name>
    <dbReference type="NCBI Taxonomy" id="1807691"/>
    <lineage>
        <taxon>Bacteria</taxon>
        <taxon>Pseudomonadati</taxon>
        <taxon>Bacteroidota</taxon>
        <taxon>Cytophagia</taxon>
        <taxon>Cytophagales</taxon>
        <taxon>Cyclobacteriaceae</taxon>
        <taxon>Echinicola</taxon>
    </lineage>
</organism>
<dbReference type="CDD" id="cd08589">
    <property type="entry name" value="PI-PLCc_SaPLC1_like"/>
    <property type="match status" value="1"/>
</dbReference>
<evidence type="ECO:0000313" key="2">
    <source>
        <dbReference type="Proteomes" id="UP000647339"/>
    </source>
</evidence>
<protein>
    <recommendedName>
        <fullName evidence="3">Phosphoinositide phospholipase C, Ca2+-dependent</fullName>
    </recommendedName>
</protein>
<dbReference type="Proteomes" id="UP000647339">
    <property type="component" value="Unassembled WGS sequence"/>
</dbReference>
<evidence type="ECO:0008006" key="3">
    <source>
        <dbReference type="Google" id="ProtNLM"/>
    </source>
</evidence>
<dbReference type="Gene3D" id="3.20.20.190">
    <property type="entry name" value="Phosphatidylinositol (PI) phosphodiesterase"/>
    <property type="match status" value="1"/>
</dbReference>
<name>A0ABQ1USS4_9BACT</name>
<proteinExistence type="predicted"/>
<dbReference type="SUPFAM" id="SSF51695">
    <property type="entry name" value="PLC-like phosphodiesterases"/>
    <property type="match status" value="1"/>
</dbReference>
<gene>
    <name evidence="1" type="ORF">GCM10011339_12240</name>
</gene>
<comment type="caution">
    <text evidence="1">The sequence shown here is derived from an EMBL/GenBank/DDBJ whole genome shotgun (WGS) entry which is preliminary data.</text>
</comment>